<dbReference type="EMBL" id="JYDO01000126">
    <property type="protein sequence ID" value="KRZ69879.1"/>
    <property type="molecule type" value="Genomic_DNA"/>
</dbReference>
<dbReference type="AlphaFoldDB" id="A0A0V1MDK3"/>
<evidence type="ECO:0000313" key="3">
    <source>
        <dbReference type="Proteomes" id="UP000054843"/>
    </source>
</evidence>
<sequence>MQWTSCTPIRAKFRSRADVRMESTATNTKDPLYGLPPPTQRVGRKMQLHSLKHVINYGQRSF</sequence>
<keyword evidence="3" id="KW-1185">Reference proteome</keyword>
<organism evidence="2 3">
    <name type="scientific">Trichinella papuae</name>
    <dbReference type="NCBI Taxonomy" id="268474"/>
    <lineage>
        <taxon>Eukaryota</taxon>
        <taxon>Metazoa</taxon>
        <taxon>Ecdysozoa</taxon>
        <taxon>Nematoda</taxon>
        <taxon>Enoplea</taxon>
        <taxon>Dorylaimia</taxon>
        <taxon>Trichinellida</taxon>
        <taxon>Trichinellidae</taxon>
        <taxon>Trichinella</taxon>
    </lineage>
</organism>
<protein>
    <submittedName>
        <fullName evidence="2">Uncharacterized protein</fullName>
    </submittedName>
</protein>
<feature type="region of interest" description="Disordered" evidence="1">
    <location>
        <begin position="17"/>
        <end position="37"/>
    </location>
</feature>
<evidence type="ECO:0000313" key="2">
    <source>
        <dbReference type="EMBL" id="KRZ69879.1"/>
    </source>
</evidence>
<proteinExistence type="predicted"/>
<accession>A0A0V1MDK3</accession>
<evidence type="ECO:0000256" key="1">
    <source>
        <dbReference type="SAM" id="MobiDB-lite"/>
    </source>
</evidence>
<gene>
    <name evidence="2" type="ORF">T10_1005</name>
</gene>
<name>A0A0V1MDK3_9BILA</name>
<dbReference type="Proteomes" id="UP000054843">
    <property type="component" value="Unassembled WGS sequence"/>
</dbReference>
<reference evidence="2 3" key="1">
    <citation type="submission" date="2015-01" db="EMBL/GenBank/DDBJ databases">
        <title>Evolution of Trichinella species and genotypes.</title>
        <authorList>
            <person name="Korhonen P.K."/>
            <person name="Edoardo P."/>
            <person name="Giuseppe L.R."/>
            <person name="Gasser R.B."/>
        </authorList>
    </citation>
    <scope>NUCLEOTIDE SEQUENCE [LARGE SCALE GENOMIC DNA]</scope>
    <source>
        <strain evidence="2">ISS1980</strain>
    </source>
</reference>
<comment type="caution">
    <text evidence="2">The sequence shown here is derived from an EMBL/GenBank/DDBJ whole genome shotgun (WGS) entry which is preliminary data.</text>
</comment>